<feature type="compositionally biased region" description="Acidic residues" evidence="1">
    <location>
        <begin position="51"/>
        <end position="64"/>
    </location>
</feature>
<feature type="region of interest" description="Disordered" evidence="1">
    <location>
        <begin position="277"/>
        <end position="298"/>
    </location>
</feature>
<evidence type="ECO:0000313" key="2">
    <source>
        <dbReference type="EMBL" id="OQE70538.1"/>
    </source>
</evidence>
<reference evidence="3" key="1">
    <citation type="journal article" date="2017" name="Nat. Microbiol.">
        <title>Global analysis of biosynthetic gene clusters reveals vast potential of secondary metabolite production in Penicillium species.</title>
        <authorList>
            <person name="Nielsen J.C."/>
            <person name="Grijseels S."/>
            <person name="Prigent S."/>
            <person name="Ji B."/>
            <person name="Dainat J."/>
            <person name="Nielsen K.F."/>
            <person name="Frisvad J.C."/>
            <person name="Workman M."/>
            <person name="Nielsen J."/>
        </authorList>
    </citation>
    <scope>NUCLEOTIDE SEQUENCE [LARGE SCALE GENOMIC DNA]</scope>
    <source>
        <strain evidence="3">IBT 13039</strain>
    </source>
</reference>
<evidence type="ECO:0000313" key="3">
    <source>
        <dbReference type="Proteomes" id="UP000191691"/>
    </source>
</evidence>
<sequence>KTLDTIPSEAPRSETRLQQSSQQPTPTTSITCSETPASSGTSCATQSSVEETGENNDTTEESSEASDAQRLMDALHGARRSEKVFKYLSSHRDPLAQNGDDWVQEDPRVVDIRLCNRGCSLDASFRRGLGQRSLAIEFDEWERGVFGTSRVSMRSLDPKEIDDNSGLISRFLEQRVIRFQNKESASHGIRDGIRLLVFEQIYGHVGISAILILLFTLFRDVKYGSFVALKRLLEKSGAWHDLAKDKSSWLTACQFRYDATRERSVPLAISELINQDSEPRPLTRSRNTETDMSSARSHSTETAAYLTRQIQPVFEQESRVLELPPNFNQCDYGTIPSVSQDETVDMDLCAQFDPGRIPPVFNQFDYGTIPSVSQDETVDMDLCTQFDPDRIPLAFNQFDYGTIPSISQDETVDMDICAQFDPGRIPLAFNQFDYGTIPSVSQDETVDMDFCARFDTGRAPVFNPGYGTISSTAQSEGQPEGLRNYDNNFSFRERPMLSVF</sequence>
<dbReference type="EMBL" id="MOOB01000115">
    <property type="protein sequence ID" value="OQE70538.1"/>
    <property type="molecule type" value="Genomic_DNA"/>
</dbReference>
<feature type="non-terminal residue" evidence="2">
    <location>
        <position position="500"/>
    </location>
</feature>
<organism evidence="2 3">
    <name type="scientific">Penicillium nalgiovense</name>
    <dbReference type="NCBI Taxonomy" id="60175"/>
    <lineage>
        <taxon>Eukaryota</taxon>
        <taxon>Fungi</taxon>
        <taxon>Dikarya</taxon>
        <taxon>Ascomycota</taxon>
        <taxon>Pezizomycotina</taxon>
        <taxon>Eurotiomycetes</taxon>
        <taxon>Eurotiomycetidae</taxon>
        <taxon>Eurotiales</taxon>
        <taxon>Aspergillaceae</taxon>
        <taxon>Penicillium</taxon>
    </lineage>
</organism>
<name>A0A1V6X635_PENNA</name>
<accession>A0A1V6X635</accession>
<dbReference type="AlphaFoldDB" id="A0A1V6X635"/>
<feature type="compositionally biased region" description="Low complexity" evidence="1">
    <location>
        <begin position="18"/>
        <end position="33"/>
    </location>
</feature>
<keyword evidence="3" id="KW-1185">Reference proteome</keyword>
<gene>
    <name evidence="2" type="ORF">PENNAL_c0115G11816</name>
</gene>
<dbReference type="STRING" id="60175.A0A1V6X635"/>
<feature type="compositionally biased region" description="Basic and acidic residues" evidence="1">
    <location>
        <begin position="277"/>
        <end position="289"/>
    </location>
</feature>
<feature type="compositionally biased region" description="Polar residues" evidence="1">
    <location>
        <begin position="34"/>
        <end position="49"/>
    </location>
</feature>
<protein>
    <submittedName>
        <fullName evidence="2">Uncharacterized protein</fullName>
    </submittedName>
</protein>
<feature type="region of interest" description="Disordered" evidence="1">
    <location>
        <begin position="1"/>
        <end position="68"/>
    </location>
</feature>
<evidence type="ECO:0000256" key="1">
    <source>
        <dbReference type="SAM" id="MobiDB-lite"/>
    </source>
</evidence>
<proteinExistence type="predicted"/>
<dbReference type="Proteomes" id="UP000191691">
    <property type="component" value="Unassembled WGS sequence"/>
</dbReference>
<comment type="caution">
    <text evidence="2">The sequence shown here is derived from an EMBL/GenBank/DDBJ whole genome shotgun (WGS) entry which is preliminary data.</text>
</comment>
<feature type="non-terminal residue" evidence="2">
    <location>
        <position position="1"/>
    </location>
</feature>